<gene>
    <name evidence="4" type="ORF">PENSTE_c004G03642</name>
</gene>
<dbReference type="OrthoDB" id="202415at2759"/>
<feature type="domain" description="Glycosyl transferase CAP10" evidence="3">
    <location>
        <begin position="151"/>
        <end position="390"/>
    </location>
</feature>
<dbReference type="AlphaFoldDB" id="A0A1V6TMV4"/>
<dbReference type="EMBL" id="MLKD01000004">
    <property type="protein sequence ID" value="OQE27735.1"/>
    <property type="molecule type" value="Genomic_DNA"/>
</dbReference>
<dbReference type="PANTHER" id="PTHR12203">
    <property type="entry name" value="KDEL LYS-ASP-GLU-LEU CONTAINING - RELATED"/>
    <property type="match status" value="1"/>
</dbReference>
<proteinExistence type="predicted"/>
<evidence type="ECO:0000313" key="5">
    <source>
        <dbReference type="Proteomes" id="UP000191285"/>
    </source>
</evidence>
<dbReference type="PANTHER" id="PTHR12203:SF107">
    <property type="entry name" value="GLYCOSYL TRANSFERASE CAP10 DOMAIN-CONTAINING PROTEIN"/>
    <property type="match status" value="1"/>
</dbReference>
<dbReference type="InterPro" id="IPR006598">
    <property type="entry name" value="CAP10"/>
</dbReference>
<accession>A0A1V6TMV4</accession>
<feature type="region of interest" description="Disordered" evidence="1">
    <location>
        <begin position="34"/>
        <end position="57"/>
    </location>
</feature>
<evidence type="ECO:0000259" key="3">
    <source>
        <dbReference type="SMART" id="SM00672"/>
    </source>
</evidence>
<keyword evidence="2" id="KW-1133">Transmembrane helix</keyword>
<keyword evidence="2" id="KW-0812">Transmembrane</keyword>
<dbReference type="InterPro" id="IPR051091">
    <property type="entry name" value="O-Glucosyltr/Glycosyltrsf_90"/>
</dbReference>
<keyword evidence="2" id="KW-0472">Membrane</keyword>
<feature type="compositionally biased region" description="Polar residues" evidence="1">
    <location>
        <begin position="34"/>
        <end position="53"/>
    </location>
</feature>
<evidence type="ECO:0000256" key="1">
    <source>
        <dbReference type="SAM" id="MobiDB-lite"/>
    </source>
</evidence>
<keyword evidence="5" id="KW-1185">Reference proteome</keyword>
<feature type="transmembrane region" description="Helical" evidence="2">
    <location>
        <begin position="9"/>
        <end position="27"/>
    </location>
</feature>
<dbReference type="Pfam" id="PF05686">
    <property type="entry name" value="Glyco_transf_90"/>
    <property type="match status" value="1"/>
</dbReference>
<evidence type="ECO:0000256" key="2">
    <source>
        <dbReference type="SAM" id="Phobius"/>
    </source>
</evidence>
<protein>
    <recommendedName>
        <fullName evidence="3">Glycosyl transferase CAP10 domain-containing protein</fullName>
    </recommendedName>
</protein>
<dbReference type="Proteomes" id="UP000191285">
    <property type="component" value="Unassembled WGS sequence"/>
</dbReference>
<dbReference type="SMART" id="SM00672">
    <property type="entry name" value="CAP10"/>
    <property type="match status" value="1"/>
</dbReference>
<name>A0A1V6TMV4_9EURO</name>
<comment type="caution">
    <text evidence="4">The sequence shown here is derived from an EMBL/GenBank/DDBJ whole genome shotgun (WGS) entry which is preliminary data.</text>
</comment>
<reference evidence="5" key="1">
    <citation type="journal article" date="2017" name="Nat. Microbiol.">
        <title>Global analysis of biosynthetic gene clusters reveals vast potential of secondary metabolite production in Penicillium species.</title>
        <authorList>
            <person name="Nielsen J.C."/>
            <person name="Grijseels S."/>
            <person name="Prigent S."/>
            <person name="Ji B."/>
            <person name="Dainat J."/>
            <person name="Nielsen K.F."/>
            <person name="Frisvad J.C."/>
            <person name="Workman M."/>
            <person name="Nielsen J."/>
        </authorList>
    </citation>
    <scope>NUCLEOTIDE SEQUENCE [LARGE SCALE GENOMIC DNA]</scope>
    <source>
        <strain evidence="5">IBT 24891</strain>
    </source>
</reference>
<sequence>MINFARNRQYLVLASCTLIVLGLLIYWRPYSPNKSSITGSSRPSTDTKLSGVQSHGEWSYPRDRDNFLLSQDQCDAAFPELFVEIERAKNERSSNPITFEEIDSIQPKNGYIRAMIYDQQLYIIAKEGSIWSREIATLAAINRAIVTSPEPLPNIEFAFNTDDRIEPAALWGYARRDEDKFIWLIPDFGFWSWPEIKAGSTKEILMKIEEAEQAGKTDWTSQVRKLFWRGVARMGPEIRDKLLSVTENKEWADVKELGWGDAESMKTDYKTMPDHCEYKYIAQTEGNTYSGRLKYLQMCRSVVVSHKLNWIQHHYHLLRSSGSEQNFVEVERDWSDLEDKMLWLESHDADARRIADNNVKVFRERYLTQSAEACYWRRLIREWAAACNFEPEFYKKDESGNQVWRGLSYESFMLMRKMEWQT</sequence>
<evidence type="ECO:0000313" key="4">
    <source>
        <dbReference type="EMBL" id="OQE27735.1"/>
    </source>
</evidence>
<organism evidence="4 5">
    <name type="scientific">Penicillium steckii</name>
    <dbReference type="NCBI Taxonomy" id="303698"/>
    <lineage>
        <taxon>Eukaryota</taxon>
        <taxon>Fungi</taxon>
        <taxon>Dikarya</taxon>
        <taxon>Ascomycota</taxon>
        <taxon>Pezizomycotina</taxon>
        <taxon>Eurotiomycetes</taxon>
        <taxon>Eurotiomycetidae</taxon>
        <taxon>Eurotiales</taxon>
        <taxon>Aspergillaceae</taxon>
        <taxon>Penicillium</taxon>
    </lineage>
</organism>